<feature type="region of interest" description="Disordered" evidence="1">
    <location>
        <begin position="27"/>
        <end position="51"/>
    </location>
</feature>
<feature type="compositionally biased region" description="Basic and acidic residues" evidence="1">
    <location>
        <begin position="179"/>
        <end position="200"/>
    </location>
</feature>
<name>A0A6A6JKK4_WESOR</name>
<feature type="compositionally biased region" description="Polar residues" evidence="1">
    <location>
        <begin position="169"/>
        <end position="178"/>
    </location>
</feature>
<evidence type="ECO:0000313" key="2">
    <source>
        <dbReference type="EMBL" id="KAF2277047.1"/>
    </source>
</evidence>
<dbReference type="Proteomes" id="UP000800097">
    <property type="component" value="Unassembled WGS sequence"/>
</dbReference>
<feature type="compositionally biased region" description="Basic and acidic residues" evidence="1">
    <location>
        <begin position="124"/>
        <end position="136"/>
    </location>
</feature>
<dbReference type="EMBL" id="ML986491">
    <property type="protein sequence ID" value="KAF2277047.1"/>
    <property type="molecule type" value="Genomic_DNA"/>
</dbReference>
<feature type="region of interest" description="Disordered" evidence="1">
    <location>
        <begin position="167"/>
        <end position="234"/>
    </location>
</feature>
<feature type="compositionally biased region" description="Low complexity" evidence="1">
    <location>
        <begin position="137"/>
        <end position="148"/>
    </location>
</feature>
<dbReference type="GeneID" id="54552893"/>
<proteinExistence type="predicted"/>
<reference evidence="2" key="1">
    <citation type="journal article" date="2020" name="Stud. Mycol.">
        <title>101 Dothideomycetes genomes: a test case for predicting lifestyles and emergence of pathogens.</title>
        <authorList>
            <person name="Haridas S."/>
            <person name="Albert R."/>
            <person name="Binder M."/>
            <person name="Bloem J."/>
            <person name="Labutti K."/>
            <person name="Salamov A."/>
            <person name="Andreopoulos B."/>
            <person name="Baker S."/>
            <person name="Barry K."/>
            <person name="Bills G."/>
            <person name="Bluhm B."/>
            <person name="Cannon C."/>
            <person name="Castanera R."/>
            <person name="Culley D."/>
            <person name="Daum C."/>
            <person name="Ezra D."/>
            <person name="Gonzalez J."/>
            <person name="Henrissat B."/>
            <person name="Kuo A."/>
            <person name="Liang C."/>
            <person name="Lipzen A."/>
            <person name="Lutzoni F."/>
            <person name="Magnuson J."/>
            <person name="Mondo S."/>
            <person name="Nolan M."/>
            <person name="Ohm R."/>
            <person name="Pangilinan J."/>
            <person name="Park H.-J."/>
            <person name="Ramirez L."/>
            <person name="Alfaro M."/>
            <person name="Sun H."/>
            <person name="Tritt A."/>
            <person name="Yoshinaga Y."/>
            <person name="Zwiers L.-H."/>
            <person name="Turgeon B."/>
            <person name="Goodwin S."/>
            <person name="Spatafora J."/>
            <person name="Crous P."/>
            <person name="Grigoriev I."/>
        </authorList>
    </citation>
    <scope>NUCLEOTIDE SEQUENCE</scope>
    <source>
        <strain evidence="2">CBS 379.55</strain>
    </source>
</reference>
<sequence length="234" mass="25639">MTHNYVDQSVQTDIAGLTRHLPPNLPLLCHPSTTPPEDMPNEKLHPSDAAAPSSLLLRRKNRPASLANRMPIPPNVCNDEVPLSPPPTETLLSPLPLANRLHAGHTPIIPALFSPLQNELLEEKSRERTPDMDEPLRGPLSLPLLPGDGADDRIELKVLDAELEKIAKAQQQDSTSNPVREDAQPHSQKRSTESRRRSSTDDIEVVDGVILKKPRMNFGAPLGQAAPMNPVSDI</sequence>
<protein>
    <submittedName>
        <fullName evidence="2">Uncharacterized protein</fullName>
    </submittedName>
</protein>
<dbReference type="OrthoDB" id="3784117at2759"/>
<keyword evidence="3" id="KW-1185">Reference proteome</keyword>
<accession>A0A6A6JKK4</accession>
<feature type="region of interest" description="Disordered" evidence="1">
    <location>
        <begin position="124"/>
        <end position="149"/>
    </location>
</feature>
<gene>
    <name evidence="2" type="ORF">EI97DRAFT_441810</name>
</gene>
<evidence type="ECO:0000256" key="1">
    <source>
        <dbReference type="SAM" id="MobiDB-lite"/>
    </source>
</evidence>
<evidence type="ECO:0000313" key="3">
    <source>
        <dbReference type="Proteomes" id="UP000800097"/>
    </source>
</evidence>
<dbReference type="RefSeq" id="XP_033654586.1">
    <property type="nucleotide sequence ID" value="XM_033799718.1"/>
</dbReference>
<dbReference type="AlphaFoldDB" id="A0A6A6JKK4"/>
<organism evidence="2 3">
    <name type="scientific">Westerdykella ornata</name>
    <dbReference type="NCBI Taxonomy" id="318751"/>
    <lineage>
        <taxon>Eukaryota</taxon>
        <taxon>Fungi</taxon>
        <taxon>Dikarya</taxon>
        <taxon>Ascomycota</taxon>
        <taxon>Pezizomycotina</taxon>
        <taxon>Dothideomycetes</taxon>
        <taxon>Pleosporomycetidae</taxon>
        <taxon>Pleosporales</taxon>
        <taxon>Sporormiaceae</taxon>
        <taxon>Westerdykella</taxon>
    </lineage>
</organism>